<dbReference type="SMART" id="SM00464">
    <property type="entry name" value="LON"/>
    <property type="match status" value="1"/>
</dbReference>
<dbReference type="PROSITE" id="PS01046">
    <property type="entry name" value="LON_SER"/>
    <property type="match status" value="1"/>
</dbReference>
<dbReference type="InterPro" id="IPR003959">
    <property type="entry name" value="ATPase_AAA_core"/>
</dbReference>
<dbReference type="GO" id="GO:0005737">
    <property type="term" value="C:cytoplasm"/>
    <property type="evidence" value="ECO:0007669"/>
    <property type="project" value="UniProtKB-SubCell"/>
</dbReference>
<dbReference type="Gene3D" id="1.10.8.60">
    <property type="match status" value="1"/>
</dbReference>
<keyword evidence="7 9" id="KW-0067">ATP-binding</keyword>
<dbReference type="InterPro" id="IPR020568">
    <property type="entry name" value="Ribosomal_Su5_D2-typ_SF"/>
</dbReference>
<dbReference type="Pfam" id="PF22667">
    <property type="entry name" value="Lon_lid"/>
    <property type="match status" value="1"/>
</dbReference>
<evidence type="ECO:0000313" key="18">
    <source>
        <dbReference type="Proteomes" id="UP000182204"/>
    </source>
</evidence>
<feature type="domain" description="Lon N-terminal" evidence="16">
    <location>
        <begin position="8"/>
        <end position="202"/>
    </location>
</feature>
<dbReference type="Proteomes" id="UP000182204">
    <property type="component" value="Chromosome"/>
</dbReference>
<dbReference type="PROSITE" id="PS51786">
    <property type="entry name" value="LON_PROTEOLYTIC"/>
    <property type="match status" value="1"/>
</dbReference>
<dbReference type="GO" id="GO:0004176">
    <property type="term" value="F:ATP-dependent peptidase activity"/>
    <property type="evidence" value="ECO:0007669"/>
    <property type="project" value="UniProtKB-UniRule"/>
</dbReference>
<dbReference type="InterPro" id="IPR046336">
    <property type="entry name" value="Lon_prtase_N_sf"/>
</dbReference>
<dbReference type="NCBIfam" id="TIGR00763">
    <property type="entry name" value="lon"/>
    <property type="match status" value="1"/>
</dbReference>
<evidence type="ECO:0000256" key="13">
    <source>
        <dbReference type="PROSITE-ProRule" id="PRU01122"/>
    </source>
</evidence>
<dbReference type="HAMAP" id="MF_01973">
    <property type="entry name" value="lon_bact"/>
    <property type="match status" value="1"/>
</dbReference>
<dbReference type="InterPro" id="IPR003593">
    <property type="entry name" value="AAA+_ATPase"/>
</dbReference>
<organism evidence="17 18">
    <name type="scientific">Clostridium sporogenes</name>
    <dbReference type="NCBI Taxonomy" id="1509"/>
    <lineage>
        <taxon>Bacteria</taxon>
        <taxon>Bacillati</taxon>
        <taxon>Bacillota</taxon>
        <taxon>Clostridia</taxon>
        <taxon>Eubacteriales</taxon>
        <taxon>Clostridiaceae</taxon>
        <taxon>Clostridium</taxon>
    </lineage>
</organism>
<dbReference type="InterPro" id="IPR015947">
    <property type="entry name" value="PUA-like_sf"/>
</dbReference>
<dbReference type="InterPro" id="IPR008269">
    <property type="entry name" value="Lon_proteolytic"/>
</dbReference>
<dbReference type="NCBIfam" id="NF008053">
    <property type="entry name" value="PRK10787.1"/>
    <property type="match status" value="1"/>
</dbReference>
<reference evidence="17 18" key="1">
    <citation type="submission" date="2015-11" db="EMBL/GenBank/DDBJ databases">
        <authorList>
            <person name="Hill K.K."/>
            <person name="Shirey T.B."/>
            <person name="Raphael B."/>
            <person name="Daligault H.E."/>
            <person name="Davenport K.W."/>
            <person name="Bruce D.C."/>
            <person name="Foley B.T."/>
            <person name="Johnson S.L."/>
        </authorList>
    </citation>
    <scope>NUCLEOTIDE SEQUENCE [LARGE SCALE GENOMIC DNA]</scope>
    <source>
        <strain evidence="17 18">CDC_1632</strain>
    </source>
</reference>
<dbReference type="RefSeq" id="WP_072586134.1">
    <property type="nucleotide sequence ID" value="NZ_CP013243.1"/>
</dbReference>
<dbReference type="EMBL" id="CP013243">
    <property type="protein sequence ID" value="APH16686.1"/>
    <property type="molecule type" value="Genomic_DNA"/>
</dbReference>
<comment type="function">
    <text evidence="9">ATP-dependent serine protease that mediates the selective degradation of mutant and abnormal proteins as well as certain short-lived regulatory proteins. Required for cellular homeostasis and for survival from DNA damage and developmental changes induced by stress. Degrades polypeptides processively to yield small peptide fragments that are 5 to 10 amino acids long. Binds to DNA in a double-stranded, site-specific manner.</text>
</comment>
<keyword evidence="2 9" id="KW-0963">Cytoplasm</keyword>
<evidence type="ECO:0000256" key="5">
    <source>
        <dbReference type="ARBA" id="ARBA00022801"/>
    </source>
</evidence>
<keyword evidence="6 9" id="KW-0720">Serine protease</keyword>
<dbReference type="SUPFAM" id="SSF52540">
    <property type="entry name" value="P-loop containing nucleoside triphosphate hydrolases"/>
    <property type="match status" value="1"/>
</dbReference>
<dbReference type="EC" id="3.4.21.53" evidence="9 10"/>
<dbReference type="Gene3D" id="3.40.50.300">
    <property type="entry name" value="P-loop containing nucleotide triphosphate hydrolases"/>
    <property type="match status" value="1"/>
</dbReference>
<dbReference type="SMART" id="SM00382">
    <property type="entry name" value="AAA"/>
    <property type="match status" value="1"/>
</dbReference>
<name>A0A1L3NKJ6_CLOSG</name>
<evidence type="ECO:0000256" key="9">
    <source>
        <dbReference type="HAMAP-Rule" id="MF_01973"/>
    </source>
</evidence>
<comment type="catalytic activity">
    <reaction evidence="9 10 13">
        <text>Hydrolysis of proteins in presence of ATP.</text>
        <dbReference type="EC" id="3.4.21.53"/>
    </reaction>
</comment>
<feature type="binding site" evidence="9 12">
    <location>
        <begin position="354"/>
        <end position="361"/>
    </location>
    <ligand>
        <name>ATP</name>
        <dbReference type="ChEBI" id="CHEBI:30616"/>
    </ligand>
</feature>
<dbReference type="PRINTS" id="PR00830">
    <property type="entry name" value="ENDOLAPTASE"/>
</dbReference>
<evidence type="ECO:0000259" key="16">
    <source>
        <dbReference type="PROSITE" id="PS51787"/>
    </source>
</evidence>
<dbReference type="GO" id="GO:0016887">
    <property type="term" value="F:ATP hydrolysis activity"/>
    <property type="evidence" value="ECO:0007669"/>
    <property type="project" value="UniProtKB-UniRule"/>
</dbReference>
<gene>
    <name evidence="9 17" type="primary">lon</name>
    <name evidence="17" type="ORF">NPD5_2687</name>
</gene>
<evidence type="ECO:0000256" key="3">
    <source>
        <dbReference type="ARBA" id="ARBA00022670"/>
    </source>
</evidence>
<dbReference type="InterPro" id="IPR003111">
    <property type="entry name" value="Lon_prtase_N"/>
</dbReference>
<dbReference type="eggNOG" id="COG0466">
    <property type="taxonomic scope" value="Bacteria"/>
</dbReference>
<keyword evidence="8 9" id="KW-0346">Stress response</keyword>
<evidence type="ECO:0000259" key="15">
    <source>
        <dbReference type="PROSITE" id="PS51786"/>
    </source>
</evidence>
<dbReference type="InterPro" id="IPR004815">
    <property type="entry name" value="Lon_bac/euk-typ"/>
</dbReference>
<evidence type="ECO:0000256" key="8">
    <source>
        <dbReference type="ARBA" id="ARBA00023016"/>
    </source>
</evidence>
<evidence type="ECO:0000256" key="11">
    <source>
        <dbReference type="PIRSR" id="PIRSR001174-1"/>
    </source>
</evidence>
<evidence type="ECO:0000256" key="2">
    <source>
        <dbReference type="ARBA" id="ARBA00022490"/>
    </source>
</evidence>
<dbReference type="FunFam" id="3.40.50.300:FF:000382">
    <property type="entry name" value="Lon protease homolog 2, peroxisomal"/>
    <property type="match status" value="1"/>
</dbReference>
<evidence type="ECO:0000256" key="4">
    <source>
        <dbReference type="ARBA" id="ARBA00022741"/>
    </source>
</evidence>
<dbReference type="PANTHER" id="PTHR10046">
    <property type="entry name" value="ATP DEPENDENT LON PROTEASE FAMILY MEMBER"/>
    <property type="match status" value="1"/>
</dbReference>
<evidence type="ECO:0000313" key="17">
    <source>
        <dbReference type="EMBL" id="APH16686.1"/>
    </source>
</evidence>
<dbReference type="Gene3D" id="1.20.58.1480">
    <property type="match status" value="1"/>
</dbReference>
<evidence type="ECO:0000256" key="10">
    <source>
        <dbReference type="PIRNR" id="PIRNR001174"/>
    </source>
</evidence>
<dbReference type="InterPro" id="IPR027417">
    <property type="entry name" value="P-loop_NTPase"/>
</dbReference>
<dbReference type="PIRSF" id="PIRSF001174">
    <property type="entry name" value="Lon_proteas"/>
    <property type="match status" value="1"/>
</dbReference>
<dbReference type="Gene3D" id="2.30.130.40">
    <property type="entry name" value="LON domain-like"/>
    <property type="match status" value="1"/>
</dbReference>
<keyword evidence="3 9" id="KW-0645">Protease</keyword>
<evidence type="ECO:0000256" key="6">
    <source>
        <dbReference type="ARBA" id="ARBA00022825"/>
    </source>
</evidence>
<feature type="active site" evidence="9 11">
    <location>
        <position position="677"/>
    </location>
</feature>
<evidence type="ECO:0000256" key="7">
    <source>
        <dbReference type="ARBA" id="ARBA00022840"/>
    </source>
</evidence>
<dbReference type="InterPro" id="IPR008268">
    <property type="entry name" value="Peptidase_S16_AS"/>
</dbReference>
<comment type="subcellular location">
    <subcellularLocation>
        <location evidence="1 9 10">Cytoplasm</location>
    </subcellularLocation>
</comment>
<dbReference type="PROSITE" id="PS51787">
    <property type="entry name" value="LON_N"/>
    <property type="match status" value="1"/>
</dbReference>
<sequence>MKENLEVLPLIPLRGIIIFPYMILHFDVGREKSILALEEAMENEQKIFLSAQKEAETEEPIVEDIYDVGTICEIKQILKLPGDTVRVLVEGKTRGRIVNYLEEEPFLKVEIEEIEDNQYEDDKEVDALIRLVKTNFDEYIKLSGDSSSDLTVGVEDLEEPGKIADVIGSYININQEEKQDLIGIIDSKERLEKILIIINEEIEILKIERKIGIKVKNKIDKVQKEYYLKEQLKAIQEELGEDEEDKKEINLYKEKINKAKLPKEVKEKAIYELDRLKNSGNFSAEGGVIRTYLDWILSLPWNKDTKDNLDIKKARDILDKEHYGLKDVKDRIIEYLAVRKVSKTLKGPILCLVGPPGVGKTSIAKSIAHSLNRNFVRMSLGGVRDEAEIRGHRKTYVGAIPGRIIYGMKQAKSRNPLFLLDEIDKMSNDFRGDPADALLEVLDAEQNATFRDHYLELDFDLSKVLFITTANTLSTIPGPLLDRMEIIEVSGYTSEEKFYIARNHLIPKKLKEHNMEDGKITFSNSSIYYIVDNYTRESGVRGLERKISSIIRKSITEMIEKNKDTTNVTVNHVKKYLGPEVFSYEKADKEDKVGVVTGLAWTAYGGDTLPIEVSVMEGNGKLQLTGKLGEVMVESAKAGYSYVRSNASEYGIDTNFYKNKDIHIHVPEGAVPKDGPSAGVTMITALISALGDKKVKHNVAMTGEITLTGRVLPIGGLKEKSLAAYRAGIDTIIIPKANEKDLRNIPKTVKSKIDFIVADKIEKVLDNALIKE</sequence>
<accession>A0A1L3NKJ6</accession>
<dbReference type="GO" id="GO:0043565">
    <property type="term" value="F:sequence-specific DNA binding"/>
    <property type="evidence" value="ECO:0007669"/>
    <property type="project" value="UniProtKB-UniRule"/>
</dbReference>
<dbReference type="GO" id="GO:0034605">
    <property type="term" value="P:cellular response to heat"/>
    <property type="evidence" value="ECO:0007669"/>
    <property type="project" value="UniProtKB-UniRule"/>
</dbReference>
<dbReference type="GO" id="GO:0006515">
    <property type="term" value="P:protein quality control for misfolded or incompletely synthesized proteins"/>
    <property type="evidence" value="ECO:0007669"/>
    <property type="project" value="UniProtKB-UniRule"/>
</dbReference>
<proteinExistence type="evidence at transcript level"/>
<dbReference type="Pfam" id="PF00004">
    <property type="entry name" value="AAA"/>
    <property type="match status" value="1"/>
</dbReference>
<comment type="induction">
    <text evidence="9">By heat shock.</text>
</comment>
<dbReference type="GO" id="GO:0004252">
    <property type="term" value="F:serine-type endopeptidase activity"/>
    <property type="evidence" value="ECO:0007669"/>
    <property type="project" value="UniProtKB-UniRule"/>
</dbReference>
<dbReference type="Gene3D" id="3.30.230.10">
    <property type="match status" value="1"/>
</dbReference>
<dbReference type="CDD" id="cd19500">
    <property type="entry name" value="RecA-like_Lon"/>
    <property type="match status" value="1"/>
</dbReference>
<feature type="domain" description="Lon proteolytic" evidence="15">
    <location>
        <begin position="590"/>
        <end position="771"/>
    </location>
</feature>
<evidence type="ECO:0000256" key="12">
    <source>
        <dbReference type="PIRSR" id="PIRSR001174-2"/>
    </source>
</evidence>
<feature type="active site" evidence="9 11">
    <location>
        <position position="720"/>
    </location>
</feature>
<dbReference type="GO" id="GO:0005524">
    <property type="term" value="F:ATP binding"/>
    <property type="evidence" value="ECO:0007669"/>
    <property type="project" value="UniProtKB-UniRule"/>
</dbReference>
<dbReference type="InterPro" id="IPR027543">
    <property type="entry name" value="Lon_bac"/>
</dbReference>
<dbReference type="SUPFAM" id="SSF88697">
    <property type="entry name" value="PUA domain-like"/>
    <property type="match status" value="1"/>
</dbReference>
<evidence type="ECO:0000256" key="1">
    <source>
        <dbReference type="ARBA" id="ARBA00004496"/>
    </source>
</evidence>
<keyword evidence="4 9" id="KW-0547">Nucleotide-binding</keyword>
<dbReference type="Gene3D" id="1.20.5.5270">
    <property type="match status" value="1"/>
</dbReference>
<dbReference type="Pfam" id="PF05362">
    <property type="entry name" value="Lon_C"/>
    <property type="match status" value="1"/>
</dbReference>
<comment type="similarity">
    <text evidence="9 10 13 14">Belongs to the peptidase S16 family.</text>
</comment>
<dbReference type="SUPFAM" id="SSF54211">
    <property type="entry name" value="Ribosomal protein S5 domain 2-like"/>
    <property type="match status" value="1"/>
</dbReference>
<dbReference type="Pfam" id="PF02190">
    <property type="entry name" value="LON_substr_bdg"/>
    <property type="match status" value="1"/>
</dbReference>
<evidence type="ECO:0000256" key="14">
    <source>
        <dbReference type="RuleBase" id="RU000591"/>
    </source>
</evidence>
<dbReference type="InterPro" id="IPR054594">
    <property type="entry name" value="Lon_lid"/>
</dbReference>
<dbReference type="InterPro" id="IPR027065">
    <property type="entry name" value="Lon_Prtase"/>
</dbReference>
<comment type="subunit">
    <text evidence="9 10">Homohexamer. Organized in a ring with a central cavity.</text>
</comment>
<dbReference type="InterPro" id="IPR014721">
    <property type="entry name" value="Ribsml_uS5_D2-typ_fold_subgr"/>
</dbReference>
<dbReference type="AlphaFoldDB" id="A0A1L3NKJ6"/>
<protein>
    <recommendedName>
        <fullName evidence="9 10">Lon protease</fullName>
        <ecNumber evidence="9 10">3.4.21.53</ecNumber>
    </recommendedName>
    <alternativeName>
        <fullName evidence="9">ATP-dependent protease La</fullName>
    </alternativeName>
</protein>
<dbReference type="STRING" id="413999.CBO3228"/>
<keyword evidence="5 9" id="KW-0378">Hydrolase</keyword>